<dbReference type="InterPro" id="IPR005257">
    <property type="entry name" value="Anth_synth_I_TrpE"/>
</dbReference>
<keyword evidence="6" id="KW-0057">Aromatic amino acid biosynthesis</keyword>
<proteinExistence type="inferred from homology"/>
<keyword evidence="6 7" id="KW-0028">Amino-acid biosynthesis</keyword>
<comment type="pathway">
    <text evidence="6">Amino-acid biosynthesis; L-tryptophan biosynthesis; L-tryptophan from chorismate: step 1/5.</text>
</comment>
<dbReference type="AlphaFoldDB" id="A0A6H1UDJ3"/>
<dbReference type="InterPro" id="IPR015890">
    <property type="entry name" value="Chorismate_C"/>
</dbReference>
<dbReference type="PIRSF" id="PIRSF001373">
    <property type="entry name" value="TrpE"/>
    <property type="match status" value="1"/>
</dbReference>
<feature type="binding site" evidence="7">
    <location>
        <begin position="487"/>
        <end position="489"/>
    </location>
    <ligand>
        <name>chorismate</name>
        <dbReference type="ChEBI" id="CHEBI:29748"/>
    </ligand>
</feature>
<dbReference type="Gene3D" id="3.60.120.10">
    <property type="entry name" value="Anthranilate synthase"/>
    <property type="match status" value="1"/>
</dbReference>
<evidence type="ECO:0000256" key="5">
    <source>
        <dbReference type="ARBA" id="ARBA00047683"/>
    </source>
</evidence>
<feature type="domain" description="Chorismate-utilising enzyme C-terminal" evidence="9">
    <location>
        <begin position="246"/>
        <end position="506"/>
    </location>
</feature>
<evidence type="ECO:0000256" key="3">
    <source>
        <dbReference type="ARBA" id="ARBA00022842"/>
    </source>
</evidence>
<evidence type="ECO:0000259" key="10">
    <source>
        <dbReference type="Pfam" id="PF04715"/>
    </source>
</evidence>
<dbReference type="InterPro" id="IPR006805">
    <property type="entry name" value="Anth_synth_I_N"/>
</dbReference>
<feature type="binding site" evidence="8">
    <location>
        <position position="502"/>
    </location>
    <ligand>
        <name>Mg(2+)</name>
        <dbReference type="ChEBI" id="CHEBI:18420"/>
    </ligand>
</feature>
<protein>
    <recommendedName>
        <fullName evidence="6">Anthranilate synthase component 1</fullName>
        <ecNumber evidence="6">4.1.3.27</ecNumber>
    </recommendedName>
</protein>
<comment type="catalytic activity">
    <reaction evidence="5 6">
        <text>chorismate + L-glutamine = anthranilate + pyruvate + L-glutamate + H(+)</text>
        <dbReference type="Rhea" id="RHEA:21732"/>
        <dbReference type="ChEBI" id="CHEBI:15361"/>
        <dbReference type="ChEBI" id="CHEBI:15378"/>
        <dbReference type="ChEBI" id="CHEBI:16567"/>
        <dbReference type="ChEBI" id="CHEBI:29748"/>
        <dbReference type="ChEBI" id="CHEBI:29985"/>
        <dbReference type="ChEBI" id="CHEBI:58359"/>
        <dbReference type="EC" id="4.1.3.27"/>
    </reaction>
</comment>
<keyword evidence="2 8" id="KW-0479">Metal-binding</keyword>
<dbReference type="GO" id="GO:0004049">
    <property type="term" value="F:anthranilate synthase activity"/>
    <property type="evidence" value="ECO:0007669"/>
    <property type="project" value="UniProtKB-EC"/>
</dbReference>
<dbReference type="EMBL" id="CP051180">
    <property type="protein sequence ID" value="QIZ75872.1"/>
    <property type="molecule type" value="Genomic_DNA"/>
</dbReference>
<keyword evidence="3 8" id="KW-0460">Magnesium</keyword>
<evidence type="ECO:0000256" key="7">
    <source>
        <dbReference type="PIRSR" id="PIRSR001373-1"/>
    </source>
</evidence>
<evidence type="ECO:0000259" key="9">
    <source>
        <dbReference type="Pfam" id="PF00425"/>
    </source>
</evidence>
<dbReference type="PANTHER" id="PTHR11236">
    <property type="entry name" value="AMINOBENZOATE/ANTHRANILATE SYNTHASE"/>
    <property type="match status" value="1"/>
</dbReference>
<dbReference type="Pfam" id="PF04715">
    <property type="entry name" value="Anth_synt_I_N"/>
    <property type="match status" value="1"/>
</dbReference>
<dbReference type="KEGG" id="fes:HER31_02625"/>
<dbReference type="InterPro" id="IPR005801">
    <property type="entry name" value="ADC_synthase"/>
</dbReference>
<dbReference type="Pfam" id="PF00425">
    <property type="entry name" value="Chorismate_bind"/>
    <property type="match status" value="1"/>
</dbReference>
<accession>A0A6H1UDJ3</accession>
<name>A0A6H1UDJ3_9GAMM</name>
<reference evidence="11 12" key="1">
    <citation type="submission" date="2020-04" db="EMBL/GenBank/DDBJ databases">
        <title>Ferrimonas sp. S7 isolated from sea water.</title>
        <authorList>
            <person name="Bae S.S."/>
            <person name="Baek K."/>
        </authorList>
    </citation>
    <scope>NUCLEOTIDE SEQUENCE [LARGE SCALE GENOMIC DNA]</scope>
    <source>
        <strain evidence="11 12">S7</strain>
    </source>
</reference>
<evidence type="ECO:0000256" key="1">
    <source>
        <dbReference type="ARBA" id="ARBA00009562"/>
    </source>
</evidence>
<dbReference type="PANTHER" id="PTHR11236:SF49">
    <property type="entry name" value="ANTHRANILATE SYNTHASE COMPONENT 1"/>
    <property type="match status" value="1"/>
</dbReference>
<comment type="similarity">
    <text evidence="1 6">Belongs to the anthranilate synthase component I family.</text>
</comment>
<evidence type="ECO:0000256" key="8">
    <source>
        <dbReference type="PIRSR" id="PIRSR001373-2"/>
    </source>
</evidence>
<feature type="binding site" evidence="7">
    <location>
        <position position="473"/>
    </location>
    <ligand>
        <name>chorismate</name>
        <dbReference type="ChEBI" id="CHEBI:29748"/>
    </ligand>
</feature>
<dbReference type="NCBIfam" id="TIGR00565">
    <property type="entry name" value="trpE_proteo"/>
    <property type="match status" value="1"/>
</dbReference>
<keyword evidence="12" id="KW-1185">Reference proteome</keyword>
<dbReference type="NCBIfam" id="NF010079">
    <property type="entry name" value="PRK13564.1"/>
    <property type="match status" value="1"/>
</dbReference>
<feature type="domain" description="Anthranilate synthase component I N-terminal" evidence="10">
    <location>
        <begin position="22"/>
        <end position="193"/>
    </location>
</feature>
<feature type="binding site" evidence="7">
    <location>
        <position position="42"/>
    </location>
    <ligand>
        <name>L-tryptophan</name>
        <dbReference type="ChEBI" id="CHEBI:57912"/>
    </ligand>
</feature>
<comment type="cofactor">
    <cofactor evidence="8">
        <name>Mg(2+)</name>
        <dbReference type="ChEBI" id="CHEBI:18420"/>
    </cofactor>
    <text evidence="8">Binds 1 Mg(2+) ion per subunit.</text>
</comment>
<gene>
    <name evidence="11" type="ORF">HER31_02625</name>
</gene>
<dbReference type="GO" id="GO:0046872">
    <property type="term" value="F:metal ion binding"/>
    <property type="evidence" value="ECO:0007669"/>
    <property type="project" value="UniProtKB-KW"/>
</dbReference>
<organism evidence="11 12">
    <name type="scientific">Ferrimonas lipolytica</name>
    <dbReference type="NCBI Taxonomy" id="2724191"/>
    <lineage>
        <taxon>Bacteria</taxon>
        <taxon>Pseudomonadati</taxon>
        <taxon>Pseudomonadota</taxon>
        <taxon>Gammaproteobacteria</taxon>
        <taxon>Alteromonadales</taxon>
        <taxon>Ferrimonadaceae</taxon>
        <taxon>Ferrimonas</taxon>
    </lineage>
</organism>
<sequence>MISSLSSGQAQTLTTSVQYHAQPAQVYYNLCHDKANTMLLESAEIESKAGLKSLLMLDAAVSLRCMGRTVTVTPLSANGHNIMPFIAEQLAQFAPTQQGDSLVVTTPEVASGLDEDSRLKADSPLTVLRLLQQNIDSDDALPESIMLAGSFAFDLVASVEPLPTVADSANNCPDYLFYLAETTLVLDHQARTARLIGTLFGGAQTEAVRNDKRLRLGAIADRLKQPLDELPSNPVAATQVEVNQSDAQFKQTVDELKEHVRAGDIFQVVPARRFSLPCPDPIAAYQRLRVLNPSPYMFFMQADDFALFGASPESALKYEVDSNQVEIYPIAGTRQRGKHSDGSIDHDLDGRIELGLRQDQKELSEHLMLVDLARNDVARISQPGTRKVAELLKVDRYSHVMHLVSRVTGQLRTDLDALHAYQACMNMGTLTGAPKVRAAQLLRQAEGERRGSYGGAVGYINGRGDMDTCIVIRSALVNNGIAHVQAGAGVVFDSDPQSEADETRNKAQAVLRAIGGAA</sequence>
<dbReference type="GO" id="GO:0000162">
    <property type="term" value="P:L-tryptophan biosynthetic process"/>
    <property type="evidence" value="ECO:0007669"/>
    <property type="project" value="UniProtKB-UniPathway"/>
</dbReference>
<dbReference type="InterPro" id="IPR019999">
    <property type="entry name" value="Anth_synth_I-like"/>
</dbReference>
<dbReference type="SUPFAM" id="SSF56322">
    <property type="entry name" value="ADC synthase"/>
    <property type="match status" value="1"/>
</dbReference>
<dbReference type="UniPathway" id="UPA00035">
    <property type="reaction ID" value="UER00040"/>
</dbReference>
<feature type="binding site" evidence="7">
    <location>
        <begin position="332"/>
        <end position="333"/>
    </location>
    <ligand>
        <name>chorismate</name>
        <dbReference type="ChEBI" id="CHEBI:29748"/>
    </ligand>
</feature>
<dbReference type="EC" id="4.1.3.27" evidence="6"/>
<evidence type="ECO:0000313" key="12">
    <source>
        <dbReference type="Proteomes" id="UP000501602"/>
    </source>
</evidence>
<dbReference type="Proteomes" id="UP000501602">
    <property type="component" value="Chromosome"/>
</dbReference>
<evidence type="ECO:0000256" key="4">
    <source>
        <dbReference type="ARBA" id="ARBA00023239"/>
    </source>
</evidence>
<feature type="binding site" evidence="7">
    <location>
        <begin position="295"/>
        <end position="297"/>
    </location>
    <ligand>
        <name>L-tryptophan</name>
        <dbReference type="ChEBI" id="CHEBI:57912"/>
    </ligand>
</feature>
<keyword evidence="4 6" id="KW-0456">Lyase</keyword>
<keyword evidence="6 7" id="KW-0822">Tryptophan biosynthesis</keyword>
<evidence type="ECO:0000256" key="6">
    <source>
        <dbReference type="PIRNR" id="PIRNR001373"/>
    </source>
</evidence>
<dbReference type="RefSeq" id="WP_168659133.1">
    <property type="nucleotide sequence ID" value="NZ_CP051180.1"/>
</dbReference>
<dbReference type="PRINTS" id="PR00095">
    <property type="entry name" value="ANTSNTHASEI"/>
</dbReference>
<feature type="binding site" evidence="8">
    <location>
        <position position="365"/>
    </location>
    <ligand>
        <name>Mg(2+)</name>
        <dbReference type="ChEBI" id="CHEBI:18420"/>
    </ligand>
</feature>
<evidence type="ECO:0000256" key="2">
    <source>
        <dbReference type="ARBA" id="ARBA00022723"/>
    </source>
</evidence>
<feature type="binding site" evidence="7">
    <location>
        <position position="453"/>
    </location>
    <ligand>
        <name>chorismate</name>
        <dbReference type="ChEBI" id="CHEBI:29748"/>
    </ligand>
</feature>
<evidence type="ECO:0000313" key="11">
    <source>
        <dbReference type="EMBL" id="QIZ75872.1"/>
    </source>
</evidence>